<evidence type="ECO:0000256" key="2">
    <source>
        <dbReference type="ARBA" id="ARBA00019149"/>
    </source>
</evidence>
<evidence type="ECO:0000256" key="1">
    <source>
        <dbReference type="ARBA" id="ARBA00007921"/>
    </source>
</evidence>
<dbReference type="PROSITE" id="PS51713">
    <property type="entry name" value="G_ERA"/>
    <property type="match status" value="1"/>
</dbReference>
<dbReference type="Gene3D" id="3.30.300.20">
    <property type="match status" value="1"/>
</dbReference>
<evidence type="ECO:0000313" key="10">
    <source>
        <dbReference type="RefSeq" id="XP_016976620.1"/>
    </source>
</evidence>
<name>A0A6P4EEQ2_DRORH</name>
<dbReference type="CDD" id="cd22534">
    <property type="entry name" value="KH-II_Era"/>
    <property type="match status" value="1"/>
</dbReference>
<reference evidence="9" key="1">
    <citation type="journal article" date="2021" name="Elife">
        <title>Highly contiguous assemblies of 101 drosophilid genomes.</title>
        <authorList>
            <person name="Kim B.Y."/>
            <person name="Wang J.R."/>
            <person name="Miller D.E."/>
            <person name="Barmina O."/>
            <person name="Delaney E."/>
            <person name="Thompson A."/>
            <person name="Comeault A.A."/>
            <person name="Peede D."/>
            <person name="D'Agostino E.R."/>
            <person name="Pelaez J."/>
            <person name="Aguilar J.M."/>
            <person name="Haji D."/>
            <person name="Matsunaga T."/>
            <person name="Armstrong E.E."/>
            <person name="Zych M."/>
            <person name="Ogawa Y."/>
            <person name="Stamenkovic-Radak M."/>
            <person name="Jelic M."/>
            <person name="Veselinovic M.S."/>
            <person name="Tanaskovic M."/>
            <person name="Eric P."/>
            <person name="Gao J.J."/>
            <person name="Katoh T.K."/>
            <person name="Toda M.J."/>
            <person name="Watabe H."/>
            <person name="Watada M."/>
            <person name="Davis J.S."/>
            <person name="Moyle L.C."/>
            <person name="Manoli G."/>
            <person name="Bertolini E."/>
            <person name="Kostal V."/>
            <person name="Hawley R.S."/>
            <person name="Takahashi A."/>
            <person name="Jones C.D."/>
            <person name="Price D.K."/>
            <person name="Whiteman N."/>
            <person name="Kopp A."/>
            <person name="Matute D.R."/>
            <person name="Petrov D.A."/>
        </authorList>
    </citation>
    <scope>NUCLEOTIDE SEQUENCE [LARGE SCALE GENOMIC DNA]</scope>
</reference>
<reference evidence="8" key="3">
    <citation type="submission" date="2025-05" db="UniProtKB">
        <authorList>
            <consortium name="EnsemblMetazoa"/>
        </authorList>
    </citation>
    <scope>IDENTIFICATION</scope>
</reference>
<evidence type="ECO:0000256" key="3">
    <source>
        <dbReference type="ARBA" id="ARBA00022741"/>
    </source>
</evidence>
<dbReference type="InterPro" id="IPR005662">
    <property type="entry name" value="GTPase_Era-like"/>
</dbReference>
<feature type="domain" description="Era-type G" evidence="7">
    <location>
        <begin position="58"/>
        <end position="265"/>
    </location>
</feature>
<evidence type="ECO:0000256" key="4">
    <source>
        <dbReference type="ARBA" id="ARBA00023134"/>
    </source>
</evidence>
<evidence type="ECO:0000313" key="8">
    <source>
        <dbReference type="EnsemblMetazoa" id="XP_016976620.1"/>
    </source>
</evidence>
<dbReference type="Pfam" id="PF01926">
    <property type="entry name" value="MMR_HSR1"/>
    <property type="match status" value="1"/>
</dbReference>
<dbReference type="InterPro" id="IPR027417">
    <property type="entry name" value="P-loop_NTPase"/>
</dbReference>
<feature type="region of interest" description="G1" evidence="6">
    <location>
        <begin position="66"/>
        <end position="73"/>
    </location>
</feature>
<keyword evidence="9" id="KW-1185">Reference proteome</keyword>
<dbReference type="RefSeq" id="XP_016976620.1">
    <property type="nucleotide sequence ID" value="XM_017121131.1"/>
</dbReference>
<organism evidence="10">
    <name type="scientific">Drosophila rhopaloa</name>
    <name type="common">Fruit fly</name>
    <dbReference type="NCBI Taxonomy" id="1041015"/>
    <lineage>
        <taxon>Eukaryota</taxon>
        <taxon>Metazoa</taxon>
        <taxon>Ecdysozoa</taxon>
        <taxon>Arthropoda</taxon>
        <taxon>Hexapoda</taxon>
        <taxon>Insecta</taxon>
        <taxon>Pterygota</taxon>
        <taxon>Neoptera</taxon>
        <taxon>Endopterygota</taxon>
        <taxon>Diptera</taxon>
        <taxon>Brachycera</taxon>
        <taxon>Muscomorpha</taxon>
        <taxon>Ephydroidea</taxon>
        <taxon>Drosophilidae</taxon>
        <taxon>Drosophila</taxon>
        <taxon>Sophophora</taxon>
    </lineage>
</organism>
<dbReference type="InterPro" id="IPR015946">
    <property type="entry name" value="KH_dom-like_a/b"/>
</dbReference>
<dbReference type="OMA" id="YVIDHRL"/>
<dbReference type="InterPro" id="IPR005225">
    <property type="entry name" value="Small_GTP-bd"/>
</dbReference>
<evidence type="ECO:0000313" key="9">
    <source>
        <dbReference type="Proteomes" id="UP001652680"/>
    </source>
</evidence>
<keyword evidence="3 6" id="KW-0547">Nucleotide-binding</keyword>
<comment type="similarity">
    <text evidence="1 6">Belongs to the TRAFAC class TrmE-Era-EngA-EngB-Septin-like GTPase superfamily. Era GTPase family.</text>
</comment>
<dbReference type="InterPro" id="IPR009019">
    <property type="entry name" value="KH_sf_prok-type"/>
</dbReference>
<dbReference type="AlphaFoldDB" id="A0A6P4EEQ2"/>
<evidence type="ECO:0000256" key="5">
    <source>
        <dbReference type="ARBA" id="ARBA00030975"/>
    </source>
</evidence>
<reference evidence="10" key="2">
    <citation type="submission" date="2025-04" db="UniProtKB">
        <authorList>
            <consortium name="RefSeq"/>
        </authorList>
    </citation>
    <scope>IDENTIFICATION</scope>
</reference>
<feature type="region of interest" description="G5" evidence="6">
    <location>
        <begin position="243"/>
        <end position="245"/>
    </location>
</feature>
<proteinExistence type="inferred from homology"/>
<accession>A0A6P4EEQ2</accession>
<dbReference type="SUPFAM" id="SSF52540">
    <property type="entry name" value="P-loop containing nucleoside triphosphate hydrolases"/>
    <property type="match status" value="1"/>
</dbReference>
<dbReference type="OrthoDB" id="8954335at2759"/>
<dbReference type="EnsemblMetazoa" id="XM_017121131.2">
    <property type="protein sequence ID" value="XP_016976620.1"/>
    <property type="gene ID" value="LOC108042719"/>
</dbReference>
<feature type="region of interest" description="G3" evidence="6">
    <location>
        <begin position="113"/>
        <end position="116"/>
    </location>
</feature>
<dbReference type="InterPro" id="IPR030388">
    <property type="entry name" value="G_ERA_dom"/>
</dbReference>
<dbReference type="GO" id="GO:0043024">
    <property type="term" value="F:ribosomal small subunit binding"/>
    <property type="evidence" value="ECO:0007669"/>
    <property type="project" value="TreeGrafter"/>
</dbReference>
<feature type="region of interest" description="G2" evidence="6">
    <location>
        <begin position="92"/>
        <end position="96"/>
    </location>
</feature>
<dbReference type="NCBIfam" id="TIGR00231">
    <property type="entry name" value="small_GTP"/>
    <property type="match status" value="1"/>
</dbReference>
<dbReference type="PANTHER" id="PTHR42698:SF1">
    <property type="entry name" value="GTPASE ERA, MITOCHONDRIAL"/>
    <property type="match status" value="1"/>
</dbReference>
<dbReference type="Gene3D" id="3.40.50.300">
    <property type="entry name" value="P-loop containing nucleotide triphosphate hydrolases"/>
    <property type="match status" value="1"/>
</dbReference>
<dbReference type="GO" id="GO:0005525">
    <property type="term" value="F:GTP binding"/>
    <property type="evidence" value="ECO:0007669"/>
    <property type="project" value="UniProtKB-UniRule"/>
</dbReference>
<gene>
    <name evidence="10" type="primary">LOC108042719</name>
    <name evidence="8" type="synonym">108042719</name>
</gene>
<evidence type="ECO:0000256" key="6">
    <source>
        <dbReference type="PROSITE-ProRule" id="PRU01050"/>
    </source>
</evidence>
<dbReference type="GeneID" id="108042719"/>
<protein>
    <recommendedName>
        <fullName evidence="2">GTPase Era, mitochondrial</fullName>
    </recommendedName>
    <alternativeName>
        <fullName evidence="5">ERA-like protein 1</fullName>
    </alternativeName>
</protein>
<dbReference type="CDD" id="cd04163">
    <property type="entry name" value="Era"/>
    <property type="match status" value="1"/>
</dbReference>
<dbReference type="PANTHER" id="PTHR42698">
    <property type="entry name" value="GTPASE ERA"/>
    <property type="match status" value="1"/>
</dbReference>
<sequence>MRYNLFVSALKLLNSTKNHNLLVVNVRSLTGAAQTSDAVAPATRLPPVEAENPGEEQRSLHVAVIGVPNVGKSTFINNTVNHRVCPTSAKVHTTRKSSSAICTTGQTQLVFYDTPGLVTQHEIRKHHLDQNFKSAYRHAIQHADIIAVVHDASNGWTRKELHPTVLDTLKAYSNLPSFLVLNKIDALKSKRTLLDLIKTLTNDTLTAGKRGAARNTVVDPLAKEVRLNKRETTWSHFSDVFLVSALTGSGLPELQNYLVGQAKPRAWKYPADKRTDSSPEAQIVESVRARLLDYLPQEIPYNLKCDLEYYSVEKNVIYTSVQVQCPTTRIERLICGEGNGKLRQITERVTSDLVEMFGQAVSLTISTVSKGKKTAS</sequence>
<dbReference type="GO" id="GO:0000028">
    <property type="term" value="P:ribosomal small subunit assembly"/>
    <property type="evidence" value="ECO:0007669"/>
    <property type="project" value="TreeGrafter"/>
</dbReference>
<dbReference type="GO" id="GO:0019843">
    <property type="term" value="F:rRNA binding"/>
    <property type="evidence" value="ECO:0007669"/>
    <property type="project" value="TreeGrafter"/>
</dbReference>
<dbReference type="FunFam" id="3.30.300.20:FF:000032">
    <property type="entry name" value="AGAP010622-PA-like protein"/>
    <property type="match status" value="1"/>
</dbReference>
<keyword evidence="4 6" id="KW-0342">GTP-binding</keyword>
<dbReference type="InterPro" id="IPR006073">
    <property type="entry name" value="GTP-bd"/>
</dbReference>
<dbReference type="GO" id="GO:0005759">
    <property type="term" value="C:mitochondrial matrix"/>
    <property type="evidence" value="ECO:0007669"/>
    <property type="project" value="TreeGrafter"/>
</dbReference>
<feature type="region of interest" description="G4" evidence="6">
    <location>
        <begin position="182"/>
        <end position="185"/>
    </location>
</feature>
<dbReference type="Proteomes" id="UP001652680">
    <property type="component" value="Unassembled WGS sequence"/>
</dbReference>
<evidence type="ECO:0000259" key="7">
    <source>
        <dbReference type="PROSITE" id="PS51713"/>
    </source>
</evidence>
<dbReference type="SUPFAM" id="SSF54814">
    <property type="entry name" value="Prokaryotic type KH domain (KH-domain type II)"/>
    <property type="match status" value="1"/>
</dbReference>